<name>A0ABR8F943_NOSLI</name>
<keyword evidence="3" id="KW-0560">Oxidoreductase</keyword>
<evidence type="ECO:0000256" key="4">
    <source>
        <dbReference type="SAM" id="MobiDB-lite"/>
    </source>
</evidence>
<dbReference type="CDD" id="cd02136">
    <property type="entry name" value="PnbA_NfnB-like"/>
    <property type="match status" value="1"/>
</dbReference>
<evidence type="ECO:0000256" key="3">
    <source>
        <dbReference type="ARBA" id="ARBA00023002"/>
    </source>
</evidence>
<dbReference type="InterPro" id="IPR000415">
    <property type="entry name" value="Nitroreductase-like"/>
</dbReference>
<dbReference type="EMBL" id="JACJTE010000109">
    <property type="protein sequence ID" value="MBD2565762.1"/>
    <property type="molecule type" value="Genomic_DNA"/>
</dbReference>
<dbReference type="Proteomes" id="UP000604661">
    <property type="component" value="Unassembled WGS sequence"/>
</dbReference>
<reference evidence="6 7" key="1">
    <citation type="journal article" date="2020" name="ISME J.">
        <title>Comparative genomics reveals insights into cyanobacterial evolution and habitat adaptation.</title>
        <authorList>
            <person name="Chen M.Y."/>
            <person name="Teng W.K."/>
            <person name="Zhao L."/>
            <person name="Hu C.X."/>
            <person name="Zhou Y.K."/>
            <person name="Han B.P."/>
            <person name="Song L.R."/>
            <person name="Shu W.S."/>
        </authorList>
    </citation>
    <scope>NUCLEOTIDE SEQUENCE [LARGE SCALE GENOMIC DNA]</scope>
    <source>
        <strain evidence="6 7">FACHB-391</strain>
    </source>
</reference>
<keyword evidence="7" id="KW-1185">Reference proteome</keyword>
<dbReference type="InterPro" id="IPR050627">
    <property type="entry name" value="Nitroreductase/BluB"/>
</dbReference>
<organism evidence="6 7">
    <name type="scientific">Nostoc linckia FACHB-391</name>
    <dbReference type="NCBI Taxonomy" id="2692906"/>
    <lineage>
        <taxon>Bacteria</taxon>
        <taxon>Bacillati</taxon>
        <taxon>Cyanobacteriota</taxon>
        <taxon>Cyanophyceae</taxon>
        <taxon>Nostocales</taxon>
        <taxon>Nostocaceae</taxon>
        <taxon>Nostoc</taxon>
    </lineage>
</organism>
<feature type="region of interest" description="Disordered" evidence="4">
    <location>
        <begin position="1"/>
        <end position="22"/>
    </location>
</feature>
<dbReference type="PANTHER" id="PTHR23026">
    <property type="entry name" value="NADPH NITROREDUCTASE"/>
    <property type="match status" value="1"/>
</dbReference>
<feature type="domain" description="Nitroreductase" evidence="5">
    <location>
        <begin position="28"/>
        <end position="217"/>
    </location>
</feature>
<keyword evidence="2" id="KW-0288">FMN</keyword>
<evidence type="ECO:0000313" key="7">
    <source>
        <dbReference type="Proteomes" id="UP000604661"/>
    </source>
</evidence>
<dbReference type="InterPro" id="IPR029479">
    <property type="entry name" value="Nitroreductase"/>
</dbReference>
<dbReference type="Gene3D" id="3.40.109.10">
    <property type="entry name" value="NADH Oxidase"/>
    <property type="match status" value="1"/>
</dbReference>
<dbReference type="Pfam" id="PF00881">
    <property type="entry name" value="Nitroreductase"/>
    <property type="match status" value="1"/>
</dbReference>
<evidence type="ECO:0000256" key="1">
    <source>
        <dbReference type="ARBA" id="ARBA00022630"/>
    </source>
</evidence>
<gene>
    <name evidence="6" type="ORF">H6G95_35435</name>
</gene>
<dbReference type="PANTHER" id="PTHR23026:SF90">
    <property type="entry name" value="IODOTYROSINE DEIODINASE 1"/>
    <property type="match status" value="1"/>
</dbReference>
<dbReference type="SUPFAM" id="SSF55469">
    <property type="entry name" value="FMN-dependent nitroreductase-like"/>
    <property type="match status" value="1"/>
</dbReference>
<comment type="caution">
    <text evidence="6">The sequence shown here is derived from an EMBL/GenBank/DDBJ whole genome shotgun (WGS) entry which is preliminary data.</text>
</comment>
<evidence type="ECO:0000256" key="2">
    <source>
        <dbReference type="ARBA" id="ARBA00022643"/>
    </source>
</evidence>
<sequence length="242" mass="26564">MLNTTPVPTSPIELANGPSQTKSFKETVRERHSVRSFLQTPVPDAVLRSVLEDAQRTPSNCNTQPWQVHIVSGTTRDALSKALLADDEAGRMTPDFSFSTADFCGVYSERSKAQGAAYYQAIGVPREATEDRRTASRYNLEFFGAPHAALLFMPSFGDDVRVAGDIGMYGQTFLLSLTAHGLGGIPQTMLGFYADTIRELLGIDPSLKMLFGISFGYPDKTATANRYRIEKAPIEESVTFHN</sequence>
<dbReference type="RefSeq" id="WP_190901201.1">
    <property type="nucleotide sequence ID" value="NZ_JACJTE010000109.1"/>
</dbReference>
<evidence type="ECO:0000313" key="6">
    <source>
        <dbReference type="EMBL" id="MBD2565762.1"/>
    </source>
</evidence>
<accession>A0ABR8F943</accession>
<protein>
    <submittedName>
        <fullName evidence="6">Nitroreductase</fullName>
    </submittedName>
</protein>
<keyword evidence="1" id="KW-0285">Flavoprotein</keyword>
<evidence type="ECO:0000259" key="5">
    <source>
        <dbReference type="Pfam" id="PF00881"/>
    </source>
</evidence>
<proteinExistence type="predicted"/>